<dbReference type="RefSeq" id="WP_071361328.1">
    <property type="nucleotide sequence ID" value="NZ_CAUQYF010000056.1"/>
</dbReference>
<dbReference type="Proteomes" id="UP000180246">
    <property type="component" value="Unassembled WGS sequence"/>
</dbReference>
<accession>A0A1S2NG20</accession>
<evidence type="ECO:0000313" key="1">
    <source>
        <dbReference type="EMBL" id="OIJ43720.1"/>
    </source>
</evidence>
<dbReference type="EMBL" id="JRYB01000001">
    <property type="protein sequence ID" value="OIJ43720.1"/>
    <property type="molecule type" value="Genomic_DNA"/>
</dbReference>
<reference evidence="1 2" key="1">
    <citation type="submission" date="2014-10" db="EMBL/GenBank/DDBJ databases">
        <authorList>
            <person name="Seo M.-J."/>
            <person name="Seok Y.J."/>
            <person name="Cha I.-T."/>
        </authorList>
    </citation>
    <scope>NUCLEOTIDE SEQUENCE [LARGE SCALE GENOMIC DNA]</scope>
    <source>
        <strain evidence="1 2">NEU</strain>
    </source>
</reference>
<organism evidence="1 2">
    <name type="scientific">Massilia timonae</name>
    <dbReference type="NCBI Taxonomy" id="47229"/>
    <lineage>
        <taxon>Bacteria</taxon>
        <taxon>Pseudomonadati</taxon>
        <taxon>Pseudomonadota</taxon>
        <taxon>Betaproteobacteria</taxon>
        <taxon>Burkholderiales</taxon>
        <taxon>Oxalobacteraceae</taxon>
        <taxon>Telluria group</taxon>
        <taxon>Massilia</taxon>
    </lineage>
</organism>
<name>A0A1S2NG20_9BURK</name>
<comment type="caution">
    <text evidence="1">The sequence shown here is derived from an EMBL/GenBank/DDBJ whole genome shotgun (WGS) entry which is preliminary data.</text>
</comment>
<sequence>MGRFVRIDKESSPKTVLLNLDLVATVELAPQSDLLSSSGADSRKVYATFLAPDKTAIATLHFDSSADANAWVNTHLGVAL</sequence>
<protein>
    <submittedName>
        <fullName evidence="1">Uncharacterized protein</fullName>
    </submittedName>
</protein>
<dbReference type="AlphaFoldDB" id="A0A1S2NG20"/>
<evidence type="ECO:0000313" key="2">
    <source>
        <dbReference type="Proteomes" id="UP000180246"/>
    </source>
</evidence>
<proteinExistence type="predicted"/>
<gene>
    <name evidence="1" type="ORF">LO55_2004</name>
</gene>